<keyword evidence="3" id="KW-0812">Transmembrane</keyword>
<dbReference type="GO" id="GO:0005615">
    <property type="term" value="C:extracellular space"/>
    <property type="evidence" value="ECO:0007669"/>
    <property type="project" value="TreeGrafter"/>
</dbReference>
<dbReference type="InterPro" id="IPR010255">
    <property type="entry name" value="Haem_peroxidase_sf"/>
</dbReference>
<dbReference type="InterPro" id="IPR037120">
    <property type="entry name" value="Haem_peroxidase_sf_animal"/>
</dbReference>
<evidence type="ECO:0000313" key="5">
    <source>
        <dbReference type="WBParaSite" id="PEQ_0000736301-mRNA-1"/>
    </source>
</evidence>
<dbReference type="PROSITE" id="PS50292">
    <property type="entry name" value="PEROXIDASE_3"/>
    <property type="match status" value="1"/>
</dbReference>
<sequence length="400" mass="45314">DTSGRRQLSAEEVVRSNIANACVPRLDEAECERSLCYNLYFRTMDGTCNNLQHPLRGAAFRPYNRNIRPNAREANRLLLSSRKAVLHHEYNNLLMQWGQYLIHDMAKTTLVPSAKCNVCQNIQAYDMAKVVGEGESKKRCQQIKYSSNVILSYPSTERFKANVCIRVSRSSAICGSGVRMPRQQLNENTNYIDGSPIYEYFREFFALKDNAKFREGRTGFLKLQTFNGMRVLPFDTSKCRSATSCTAIFLAGDSRVNLFMGLTSFHLILAREHNRLAAQLQRLNPHWNGDRVFQEARKIVGGEIHAITYSMISDIGVLLCVILVIMKFTKFFLQVIRVLKSLEYLPKILGSSFASTIGEYRGYDPNVDSTIANEFNSGAFRFGHGMIQASAPTAVFPQVY</sequence>
<dbReference type="WBParaSite" id="PEQ_0000736301-mRNA-1">
    <property type="protein sequence ID" value="PEQ_0000736301-mRNA-1"/>
    <property type="gene ID" value="PEQ_0000736301"/>
</dbReference>
<feature type="binding site" description="axial binding residue" evidence="2">
    <location>
        <position position="384"/>
    </location>
    <ligand>
        <name>heme b</name>
        <dbReference type="ChEBI" id="CHEBI:60344"/>
    </ligand>
    <ligandPart>
        <name>Fe</name>
        <dbReference type="ChEBI" id="CHEBI:18248"/>
    </ligandPart>
</feature>
<dbReference type="PRINTS" id="PR00457">
    <property type="entry name" value="ANPEROXIDASE"/>
</dbReference>
<dbReference type="PANTHER" id="PTHR11475">
    <property type="entry name" value="OXIDASE/PEROXIDASE"/>
    <property type="match status" value="1"/>
</dbReference>
<keyword evidence="3" id="KW-1133">Transmembrane helix</keyword>
<evidence type="ECO:0000256" key="1">
    <source>
        <dbReference type="ARBA" id="ARBA00022559"/>
    </source>
</evidence>
<reference evidence="5" key="1">
    <citation type="submission" date="2022-11" db="UniProtKB">
        <authorList>
            <consortium name="WormBaseParasite"/>
        </authorList>
    </citation>
    <scope>IDENTIFICATION</scope>
</reference>
<dbReference type="GO" id="GO:0004601">
    <property type="term" value="F:peroxidase activity"/>
    <property type="evidence" value="ECO:0007669"/>
    <property type="project" value="UniProtKB-KW"/>
</dbReference>
<keyword evidence="2" id="KW-0349">Heme</keyword>
<dbReference type="GO" id="GO:0046872">
    <property type="term" value="F:metal ion binding"/>
    <property type="evidence" value="ECO:0007669"/>
    <property type="project" value="UniProtKB-KW"/>
</dbReference>
<evidence type="ECO:0000313" key="4">
    <source>
        <dbReference type="Proteomes" id="UP000887564"/>
    </source>
</evidence>
<dbReference type="Pfam" id="PF03098">
    <property type="entry name" value="An_peroxidase"/>
    <property type="match status" value="2"/>
</dbReference>
<feature type="transmembrane region" description="Helical" evidence="3">
    <location>
        <begin position="306"/>
        <end position="326"/>
    </location>
</feature>
<keyword evidence="2" id="KW-0408">Iron</keyword>
<dbReference type="GO" id="GO:0006979">
    <property type="term" value="P:response to oxidative stress"/>
    <property type="evidence" value="ECO:0007669"/>
    <property type="project" value="InterPro"/>
</dbReference>
<dbReference type="SUPFAM" id="SSF48113">
    <property type="entry name" value="Heme-dependent peroxidases"/>
    <property type="match status" value="2"/>
</dbReference>
<dbReference type="AlphaFoldDB" id="A0A914RRB0"/>
<evidence type="ECO:0000256" key="3">
    <source>
        <dbReference type="SAM" id="Phobius"/>
    </source>
</evidence>
<proteinExistence type="predicted"/>
<name>A0A914RRB0_PAREQ</name>
<organism evidence="4 5">
    <name type="scientific">Parascaris equorum</name>
    <name type="common">Equine roundworm</name>
    <dbReference type="NCBI Taxonomy" id="6256"/>
    <lineage>
        <taxon>Eukaryota</taxon>
        <taxon>Metazoa</taxon>
        <taxon>Ecdysozoa</taxon>
        <taxon>Nematoda</taxon>
        <taxon>Chromadorea</taxon>
        <taxon>Rhabditida</taxon>
        <taxon>Spirurina</taxon>
        <taxon>Ascaridomorpha</taxon>
        <taxon>Ascaridoidea</taxon>
        <taxon>Ascarididae</taxon>
        <taxon>Parascaris</taxon>
    </lineage>
</organism>
<keyword evidence="1" id="KW-0575">Peroxidase</keyword>
<evidence type="ECO:0000256" key="2">
    <source>
        <dbReference type="PIRSR" id="PIRSR619791-2"/>
    </source>
</evidence>
<dbReference type="Gene3D" id="1.10.640.10">
    <property type="entry name" value="Haem peroxidase domain superfamily, animal type"/>
    <property type="match status" value="2"/>
</dbReference>
<protein>
    <submittedName>
        <fullName evidence="5">Peroxidase</fullName>
    </submittedName>
</protein>
<accession>A0A914RRB0</accession>
<dbReference type="GO" id="GO:0020037">
    <property type="term" value="F:heme binding"/>
    <property type="evidence" value="ECO:0007669"/>
    <property type="project" value="InterPro"/>
</dbReference>
<dbReference type="PANTHER" id="PTHR11475:SF85">
    <property type="entry name" value="SHKT DOMAIN-CONTAINING PROTEIN"/>
    <property type="match status" value="1"/>
</dbReference>
<dbReference type="InterPro" id="IPR019791">
    <property type="entry name" value="Haem_peroxidase_animal"/>
</dbReference>
<dbReference type="Proteomes" id="UP000887564">
    <property type="component" value="Unplaced"/>
</dbReference>
<keyword evidence="1" id="KW-0560">Oxidoreductase</keyword>
<keyword evidence="3" id="KW-0472">Membrane</keyword>
<keyword evidence="2" id="KW-0479">Metal-binding</keyword>
<keyword evidence="4" id="KW-1185">Reference proteome</keyword>